<dbReference type="RefSeq" id="WP_203192630.1">
    <property type="nucleotide sequence ID" value="NZ_CP063362.1"/>
</dbReference>
<feature type="domain" description="RNA polymerase sigma-70 region 2" evidence="6">
    <location>
        <begin position="27"/>
        <end position="98"/>
    </location>
</feature>
<proteinExistence type="inferred from homology"/>
<evidence type="ECO:0000256" key="5">
    <source>
        <dbReference type="ARBA" id="ARBA00023163"/>
    </source>
</evidence>
<evidence type="ECO:0000259" key="6">
    <source>
        <dbReference type="Pfam" id="PF04542"/>
    </source>
</evidence>
<dbReference type="Gene3D" id="1.10.1740.10">
    <property type="match status" value="1"/>
</dbReference>
<dbReference type="AlphaFoldDB" id="A0A974PLE6"/>
<dbReference type="Pfam" id="PF08281">
    <property type="entry name" value="Sigma70_r4_2"/>
    <property type="match status" value="1"/>
</dbReference>
<dbReference type="Proteomes" id="UP000596427">
    <property type="component" value="Chromosome"/>
</dbReference>
<evidence type="ECO:0000256" key="1">
    <source>
        <dbReference type="ARBA" id="ARBA00010641"/>
    </source>
</evidence>
<accession>A0A974PLE6</accession>
<protein>
    <submittedName>
        <fullName evidence="8">Sigma-70 family RNA polymerase sigma factor</fullName>
    </submittedName>
</protein>
<keyword evidence="9" id="KW-1185">Reference proteome</keyword>
<dbReference type="GO" id="GO:0016987">
    <property type="term" value="F:sigma factor activity"/>
    <property type="evidence" value="ECO:0007669"/>
    <property type="project" value="UniProtKB-KW"/>
</dbReference>
<dbReference type="InterPro" id="IPR007627">
    <property type="entry name" value="RNA_pol_sigma70_r2"/>
</dbReference>
<sequence length="182" mass="20457">MDDREQRWAQMMQAALAGDQPAYEQLLREMAPAVRAVVRRRLSRLGAPTGETEDVVQETLLAVHLKRHTWRSADPIGPWLWTIARNKLVDHLRRRGRRVEVPVENFADILPAPEERPDTAAADVQRHLALLPEKQQAVLRAVAVDGASIGETAERMRMTPGAVRVALHRAFASLATLLRTDE</sequence>
<comment type="similarity">
    <text evidence="1">Belongs to the sigma-70 factor family. ECF subfamily.</text>
</comment>
<dbReference type="NCBIfam" id="NF009165">
    <property type="entry name" value="PRK12512.1"/>
    <property type="match status" value="1"/>
</dbReference>
<gene>
    <name evidence="8" type="ORF">EZH22_22380</name>
</gene>
<evidence type="ECO:0000256" key="4">
    <source>
        <dbReference type="ARBA" id="ARBA00023125"/>
    </source>
</evidence>
<keyword evidence="3" id="KW-0731">Sigma factor</keyword>
<evidence type="ECO:0000256" key="2">
    <source>
        <dbReference type="ARBA" id="ARBA00023015"/>
    </source>
</evidence>
<evidence type="ECO:0000313" key="8">
    <source>
        <dbReference type="EMBL" id="QRG05758.1"/>
    </source>
</evidence>
<name>A0A974PLE6_9HYPH</name>
<dbReference type="InterPro" id="IPR013325">
    <property type="entry name" value="RNA_pol_sigma_r2"/>
</dbReference>
<dbReference type="PANTHER" id="PTHR43133">
    <property type="entry name" value="RNA POLYMERASE ECF-TYPE SIGMA FACTO"/>
    <property type="match status" value="1"/>
</dbReference>
<keyword evidence="5" id="KW-0804">Transcription</keyword>
<dbReference type="GO" id="GO:0006352">
    <property type="term" value="P:DNA-templated transcription initiation"/>
    <property type="evidence" value="ECO:0007669"/>
    <property type="project" value="InterPro"/>
</dbReference>
<dbReference type="NCBIfam" id="TIGR02937">
    <property type="entry name" value="sigma70-ECF"/>
    <property type="match status" value="1"/>
</dbReference>
<reference evidence="8 9" key="1">
    <citation type="submission" date="2020-10" db="EMBL/GenBank/DDBJ databases">
        <title>Degradation of 1,4-Dioxane by Xanthobacter sp. YN2, via a Novel Group-2 Soluble Di-Iron Monooxygenase.</title>
        <authorList>
            <person name="Ma F."/>
            <person name="Wang Y."/>
            <person name="Yang J."/>
            <person name="Guo H."/>
            <person name="Su D."/>
            <person name="Yu L."/>
        </authorList>
    </citation>
    <scope>NUCLEOTIDE SEQUENCE [LARGE SCALE GENOMIC DNA]</scope>
    <source>
        <strain evidence="8 9">YN2</strain>
    </source>
</reference>
<dbReference type="KEGG" id="xdi:EZH22_22380"/>
<evidence type="ECO:0000313" key="9">
    <source>
        <dbReference type="Proteomes" id="UP000596427"/>
    </source>
</evidence>
<dbReference type="SUPFAM" id="SSF88659">
    <property type="entry name" value="Sigma3 and sigma4 domains of RNA polymerase sigma factors"/>
    <property type="match status" value="1"/>
</dbReference>
<dbReference type="GO" id="GO:0003677">
    <property type="term" value="F:DNA binding"/>
    <property type="evidence" value="ECO:0007669"/>
    <property type="project" value="UniProtKB-KW"/>
</dbReference>
<dbReference type="InterPro" id="IPR013324">
    <property type="entry name" value="RNA_pol_sigma_r3/r4-like"/>
</dbReference>
<dbReference type="SUPFAM" id="SSF88946">
    <property type="entry name" value="Sigma2 domain of RNA polymerase sigma factors"/>
    <property type="match status" value="1"/>
</dbReference>
<dbReference type="InterPro" id="IPR039425">
    <property type="entry name" value="RNA_pol_sigma-70-like"/>
</dbReference>
<dbReference type="EMBL" id="CP063362">
    <property type="protein sequence ID" value="QRG05758.1"/>
    <property type="molecule type" value="Genomic_DNA"/>
</dbReference>
<dbReference type="InterPro" id="IPR014284">
    <property type="entry name" value="RNA_pol_sigma-70_dom"/>
</dbReference>
<organism evidence="8 9">
    <name type="scientific">Xanthobacter dioxanivorans</name>
    <dbReference type="NCBI Taxonomy" id="2528964"/>
    <lineage>
        <taxon>Bacteria</taxon>
        <taxon>Pseudomonadati</taxon>
        <taxon>Pseudomonadota</taxon>
        <taxon>Alphaproteobacteria</taxon>
        <taxon>Hyphomicrobiales</taxon>
        <taxon>Xanthobacteraceae</taxon>
        <taxon>Xanthobacter</taxon>
    </lineage>
</organism>
<keyword evidence="2" id="KW-0805">Transcription regulation</keyword>
<dbReference type="InterPro" id="IPR036388">
    <property type="entry name" value="WH-like_DNA-bd_sf"/>
</dbReference>
<evidence type="ECO:0000256" key="3">
    <source>
        <dbReference type="ARBA" id="ARBA00023082"/>
    </source>
</evidence>
<evidence type="ECO:0000259" key="7">
    <source>
        <dbReference type="Pfam" id="PF08281"/>
    </source>
</evidence>
<dbReference type="PANTHER" id="PTHR43133:SF58">
    <property type="entry name" value="ECF RNA POLYMERASE SIGMA FACTOR SIGD"/>
    <property type="match status" value="1"/>
</dbReference>
<keyword evidence="4" id="KW-0238">DNA-binding</keyword>
<feature type="domain" description="RNA polymerase sigma factor 70 region 4 type 2" evidence="7">
    <location>
        <begin position="124"/>
        <end position="173"/>
    </location>
</feature>
<dbReference type="InterPro" id="IPR013249">
    <property type="entry name" value="RNA_pol_sigma70_r4_t2"/>
</dbReference>
<dbReference type="Pfam" id="PF04542">
    <property type="entry name" value="Sigma70_r2"/>
    <property type="match status" value="1"/>
</dbReference>
<dbReference type="Gene3D" id="1.10.10.10">
    <property type="entry name" value="Winged helix-like DNA-binding domain superfamily/Winged helix DNA-binding domain"/>
    <property type="match status" value="1"/>
</dbReference>